<dbReference type="STRING" id="861299.J421_1477"/>
<dbReference type="AlphaFoldDB" id="W0RD10"/>
<dbReference type="HOGENOM" id="CLU_477154_0_0_0"/>
<gene>
    <name evidence="1" type="ORF">J421_1477</name>
</gene>
<dbReference type="EMBL" id="CP007128">
    <property type="protein sequence ID" value="AHG89014.1"/>
    <property type="molecule type" value="Genomic_DNA"/>
</dbReference>
<keyword evidence="2" id="KW-1185">Reference proteome</keyword>
<dbReference type="eggNOG" id="COG0823">
    <property type="taxonomic scope" value="Bacteria"/>
</dbReference>
<dbReference type="KEGG" id="gba:J421_1477"/>
<proteinExistence type="predicted"/>
<accession>W0RD10</accession>
<dbReference type="Proteomes" id="UP000019151">
    <property type="component" value="Chromosome"/>
</dbReference>
<evidence type="ECO:0000313" key="1">
    <source>
        <dbReference type="EMBL" id="AHG89014.1"/>
    </source>
</evidence>
<evidence type="ECO:0000313" key="2">
    <source>
        <dbReference type="Proteomes" id="UP000019151"/>
    </source>
</evidence>
<protein>
    <submittedName>
        <fullName evidence="1">Uncharacterized protein</fullName>
    </submittedName>
</protein>
<name>W0RD10_9BACT</name>
<reference evidence="1 2" key="1">
    <citation type="journal article" date="2014" name="Genome Announc.">
        <title>Genome Sequence and Methylome of Soil Bacterium Gemmatirosa kalamazoonensis KBS708T, a Member of the Rarely Cultivated Gemmatimonadetes Phylum.</title>
        <authorList>
            <person name="Debruyn J.M."/>
            <person name="Radosevich M."/>
            <person name="Wommack K.E."/>
            <person name="Polson S.W."/>
            <person name="Hauser L.J."/>
            <person name="Fawaz M.N."/>
            <person name="Korlach J."/>
            <person name="Tsai Y.C."/>
        </authorList>
    </citation>
    <scope>NUCLEOTIDE SEQUENCE [LARGE SCALE GENOMIC DNA]</scope>
    <source>
        <strain evidence="1 2">KBS708</strain>
    </source>
</reference>
<dbReference type="SUPFAM" id="SSF82171">
    <property type="entry name" value="DPP6 N-terminal domain-like"/>
    <property type="match status" value="1"/>
</dbReference>
<organism evidence="1 2">
    <name type="scientific">Gemmatirosa kalamazoonensis</name>
    <dbReference type="NCBI Taxonomy" id="861299"/>
    <lineage>
        <taxon>Bacteria</taxon>
        <taxon>Pseudomonadati</taxon>
        <taxon>Gemmatimonadota</taxon>
        <taxon>Gemmatimonadia</taxon>
        <taxon>Gemmatimonadales</taxon>
        <taxon>Gemmatimonadaceae</taxon>
        <taxon>Gemmatirosa</taxon>
    </lineage>
</organism>
<sequence length="571" mass="61682">MSVVFSAFSAAPRETHNATDALMMRLAIVPLGAALVLAAGHARPSDGCRAALASVERRWGGTGEWRRLAPYPVAREASPTDSVGVWLERWTLDDGRVELRRVSARETRVADVTGEGCVMRTTAHARTYDAAAMAGAFTDDSLRATMRVHRRGMVYVWSPGMPLSVRGLAEARAAASALGVGFTAVVADARPGELEIVRHDPVDARTMDALELVYRDATIHYPTALLYADGKPLGTAIPGYKSRDTYEALARGRFAGVAHAPPPPGPTPALWLDRKAQVTTLATVPTVRHVGFFFKPVPGTDLISYTAPLPGAMGGGGESYIFDLKTREERRIPGNVDPVPTPDGRFITRPGLVFHPVPALAAGDETPLFVDPELPDEYQSISILAQSKRALRYRVVTGWRVGLRLRDYDVSLGRTGAPEAVRPASPATVPCPERQFTLPISARGSREVGVYDLHAGTNRIVVVSDDGRCTDVLDLGFASGKLAFSHDGGTIAFATSRVDVDAEGALLKPSEMFYKDALLLYRKTGRLVSLSANRPLRAMTFPEFLPDGRSILLDQAGGLRTEEVIRIVKVR</sequence>
<dbReference type="InParanoid" id="W0RD10"/>